<evidence type="ECO:0000256" key="1">
    <source>
        <dbReference type="ARBA" id="ARBA00001554"/>
    </source>
</evidence>
<dbReference type="AlphaFoldDB" id="A0AA97FAW8"/>
<dbReference type="KEGG" id="mefw:F1737_00150"/>
<dbReference type="Proteomes" id="UP001301797">
    <property type="component" value="Chromosome"/>
</dbReference>
<dbReference type="EMBL" id="CP043875">
    <property type="protein sequence ID" value="WOF15197.1"/>
    <property type="molecule type" value="Genomic_DNA"/>
</dbReference>
<dbReference type="GO" id="GO:0006729">
    <property type="term" value="P:tetrahydrobiopterin biosynthetic process"/>
    <property type="evidence" value="ECO:0007669"/>
    <property type="project" value="InterPro"/>
</dbReference>
<name>A0AA97FAW8_9EURY</name>
<dbReference type="PANTHER" id="PTHR42805:SF1">
    <property type="entry name" value="PTERIN-4-ALPHA-CARBINOLAMINE DEHYDRATASE-RELATED"/>
    <property type="match status" value="1"/>
</dbReference>
<dbReference type="Pfam" id="PF01329">
    <property type="entry name" value="Pterin_4a"/>
    <property type="match status" value="1"/>
</dbReference>
<sequence length="111" mass="12854">MDMHNERCDPDVGRTAPLTRKEVLSLVPKVTGWEIRESKLRRLYRGENFEDCVIFLDDLTDLCNTQCHYPDISISKGRLIEVSWYTYASGGLTRNDFIMASKMNSSEKFNI</sequence>
<dbReference type="InterPro" id="IPR036428">
    <property type="entry name" value="PCD_sf"/>
</dbReference>
<proteinExistence type="inferred from homology"/>
<evidence type="ECO:0000256" key="3">
    <source>
        <dbReference type="ARBA" id="ARBA00013252"/>
    </source>
</evidence>
<evidence type="ECO:0000256" key="4">
    <source>
        <dbReference type="ARBA" id="ARBA00023239"/>
    </source>
</evidence>
<evidence type="ECO:0000313" key="6">
    <source>
        <dbReference type="Proteomes" id="UP001301797"/>
    </source>
</evidence>
<evidence type="ECO:0000256" key="2">
    <source>
        <dbReference type="ARBA" id="ARBA00006472"/>
    </source>
</evidence>
<gene>
    <name evidence="5" type="ORF">F1737_00150</name>
</gene>
<keyword evidence="6" id="KW-1185">Reference proteome</keyword>
<dbReference type="EC" id="4.2.1.96" evidence="3"/>
<reference evidence="5 6" key="1">
    <citation type="submission" date="2019-09" db="EMBL/GenBank/DDBJ databases">
        <title>The complete genome of Methanoplanus sp. FWC-SCC4.</title>
        <authorList>
            <person name="Chen S.-C."/>
            <person name="Zhou Y.-Z."/>
            <person name="Lai M.-C."/>
        </authorList>
    </citation>
    <scope>NUCLEOTIDE SEQUENCE [LARGE SCALE GENOMIC DNA]</scope>
    <source>
        <strain evidence="5 6">FWC-SCC4</strain>
    </source>
</reference>
<protein>
    <recommendedName>
        <fullName evidence="3">4a-hydroxytetrahydrobiopterin dehydratase</fullName>
        <ecNumber evidence="3">4.2.1.96</ecNumber>
    </recommendedName>
</protein>
<dbReference type="InterPro" id="IPR050376">
    <property type="entry name" value="Pterin-4-alpha-carb_dehyd"/>
</dbReference>
<dbReference type="GO" id="GO:0008124">
    <property type="term" value="F:4-alpha-hydroxytetrahydrobiopterin dehydratase activity"/>
    <property type="evidence" value="ECO:0007669"/>
    <property type="project" value="UniProtKB-EC"/>
</dbReference>
<comment type="catalytic activity">
    <reaction evidence="1">
        <text>(4aS,6R)-4a-hydroxy-L-erythro-5,6,7,8-tetrahydrobiopterin = (6R)-L-erythro-6,7-dihydrobiopterin + H2O</text>
        <dbReference type="Rhea" id="RHEA:11920"/>
        <dbReference type="ChEBI" id="CHEBI:15377"/>
        <dbReference type="ChEBI" id="CHEBI:15642"/>
        <dbReference type="ChEBI" id="CHEBI:43120"/>
        <dbReference type="EC" id="4.2.1.96"/>
    </reaction>
</comment>
<accession>A0AA97FAW8</accession>
<dbReference type="PANTHER" id="PTHR42805">
    <property type="entry name" value="PTERIN-4-ALPHA-CARBINOLAMINE DEHYDRATASE-RELATED"/>
    <property type="match status" value="1"/>
</dbReference>
<comment type="similarity">
    <text evidence="2">Belongs to the pterin-4-alpha-carbinolamine dehydratase family.</text>
</comment>
<dbReference type="Gene3D" id="3.30.1360.20">
    <property type="entry name" value="Transcriptional coactivator/pterin dehydratase"/>
    <property type="match status" value="1"/>
</dbReference>
<organism evidence="5 6">
    <name type="scientific">Methanochimaera problematica</name>
    <dbReference type="NCBI Taxonomy" id="2609417"/>
    <lineage>
        <taxon>Archaea</taxon>
        <taxon>Methanobacteriati</taxon>
        <taxon>Methanobacteriota</taxon>
        <taxon>Stenosarchaea group</taxon>
        <taxon>Methanomicrobia</taxon>
        <taxon>Methanomicrobiales</taxon>
        <taxon>Methanomicrobiaceae</taxon>
        <taxon>Methanochimaera</taxon>
    </lineage>
</organism>
<dbReference type="SUPFAM" id="SSF55248">
    <property type="entry name" value="PCD-like"/>
    <property type="match status" value="1"/>
</dbReference>
<dbReference type="InterPro" id="IPR001533">
    <property type="entry name" value="Pterin_deHydtase"/>
</dbReference>
<keyword evidence="4" id="KW-0456">Lyase</keyword>
<evidence type="ECO:0000313" key="5">
    <source>
        <dbReference type="EMBL" id="WOF15197.1"/>
    </source>
</evidence>